<name>A0A319BXM0_9EURO</name>
<organism evidence="2 3">
    <name type="scientific">Aspergillus uvarum CBS 121591</name>
    <dbReference type="NCBI Taxonomy" id="1448315"/>
    <lineage>
        <taxon>Eukaryota</taxon>
        <taxon>Fungi</taxon>
        <taxon>Dikarya</taxon>
        <taxon>Ascomycota</taxon>
        <taxon>Pezizomycotina</taxon>
        <taxon>Eurotiomycetes</taxon>
        <taxon>Eurotiomycetidae</taxon>
        <taxon>Eurotiales</taxon>
        <taxon>Aspergillaceae</taxon>
        <taxon>Aspergillus</taxon>
        <taxon>Aspergillus subgen. Circumdati</taxon>
    </lineage>
</organism>
<proteinExistence type="predicted"/>
<dbReference type="EMBL" id="KZ821729">
    <property type="protein sequence ID" value="PYH78446.1"/>
    <property type="molecule type" value="Genomic_DNA"/>
</dbReference>
<dbReference type="RefSeq" id="XP_025488646.1">
    <property type="nucleotide sequence ID" value="XM_025630213.1"/>
</dbReference>
<keyword evidence="1" id="KW-1133">Transmembrane helix</keyword>
<keyword evidence="1" id="KW-0472">Membrane</keyword>
<evidence type="ECO:0000256" key="1">
    <source>
        <dbReference type="SAM" id="Phobius"/>
    </source>
</evidence>
<feature type="transmembrane region" description="Helical" evidence="1">
    <location>
        <begin position="46"/>
        <end position="67"/>
    </location>
</feature>
<evidence type="ECO:0000313" key="3">
    <source>
        <dbReference type="Proteomes" id="UP000248340"/>
    </source>
</evidence>
<sequence length="76" mass="9272">MFSVSQSQRTFKFLMKMNMRVLFFLISTLFFLFGSAFSFFPFPNWMYTRCIIYSFFPLPPSLFFFLLRIPIFTYLP</sequence>
<evidence type="ECO:0000313" key="2">
    <source>
        <dbReference type="EMBL" id="PYH78446.1"/>
    </source>
</evidence>
<protein>
    <submittedName>
        <fullName evidence="2">Uncharacterized protein</fullName>
    </submittedName>
</protein>
<keyword evidence="3" id="KW-1185">Reference proteome</keyword>
<dbReference type="Proteomes" id="UP000248340">
    <property type="component" value="Unassembled WGS sequence"/>
</dbReference>
<gene>
    <name evidence="2" type="ORF">BO82DRAFT_156924</name>
</gene>
<dbReference type="GeneID" id="37132954"/>
<reference evidence="2 3" key="1">
    <citation type="submission" date="2016-12" db="EMBL/GenBank/DDBJ databases">
        <title>The genomes of Aspergillus section Nigri reveals drivers in fungal speciation.</title>
        <authorList>
            <consortium name="DOE Joint Genome Institute"/>
            <person name="Vesth T.C."/>
            <person name="Nybo J."/>
            <person name="Theobald S."/>
            <person name="Brandl J."/>
            <person name="Frisvad J.C."/>
            <person name="Nielsen K.F."/>
            <person name="Lyhne E.K."/>
            <person name="Kogle M.E."/>
            <person name="Kuo A."/>
            <person name="Riley R."/>
            <person name="Clum A."/>
            <person name="Nolan M."/>
            <person name="Lipzen A."/>
            <person name="Salamov A."/>
            <person name="Henrissat B."/>
            <person name="Wiebenga A."/>
            <person name="De Vries R.P."/>
            <person name="Grigoriev I.V."/>
            <person name="Mortensen U.H."/>
            <person name="Andersen M.R."/>
            <person name="Baker S.E."/>
        </authorList>
    </citation>
    <scope>NUCLEOTIDE SEQUENCE [LARGE SCALE GENOMIC DNA]</scope>
    <source>
        <strain evidence="2 3">CBS 121591</strain>
    </source>
</reference>
<accession>A0A319BXM0</accession>
<dbReference type="AlphaFoldDB" id="A0A319BXM0"/>
<dbReference type="VEuPathDB" id="FungiDB:BO82DRAFT_156924"/>
<keyword evidence="1" id="KW-0812">Transmembrane</keyword>